<dbReference type="EMBL" id="DNAN01000602">
    <property type="protein sequence ID" value="HAW77441.1"/>
    <property type="molecule type" value="Genomic_DNA"/>
</dbReference>
<evidence type="ECO:0000313" key="2">
    <source>
        <dbReference type="EMBL" id="HAW77441.1"/>
    </source>
</evidence>
<comment type="caution">
    <text evidence="2">The sequence shown here is derived from an EMBL/GenBank/DDBJ whole genome shotgun (WGS) entry which is preliminary data.</text>
</comment>
<evidence type="ECO:0008006" key="4">
    <source>
        <dbReference type="Google" id="ProtNLM"/>
    </source>
</evidence>
<proteinExistence type="predicted"/>
<name>A0A350P824_9ALTE</name>
<dbReference type="Proteomes" id="UP000263517">
    <property type="component" value="Unassembled WGS sequence"/>
</dbReference>
<keyword evidence="1" id="KW-1133">Transmembrane helix</keyword>
<protein>
    <recommendedName>
        <fullName evidence="4">Phage head morphogenesis domain-containing protein</fullName>
    </recommendedName>
</protein>
<sequence>MPDYSKRKEREEDIAAALAPVFDEYRESSIAIYNNSGELPSRGFWETMKKRLASAVEPIIALVESDALNAMLVPAFSSLTTPENNSKIIRDAKKRAEEFSANFSDMVLTNISEKVPKAKQEKEGVSVFVQSMFEDIFADNKKTIIAVGLVTAAITAGEMFAAIFITALINTRAVASAILEERPERMGPATVDYEGIPAIDSDPDVLFEMIPTWMTQEDALVCPICGPLHGKTKENWGEFDGPPAHYMCRCFLEWVIRLSNEA</sequence>
<reference evidence="2 3" key="1">
    <citation type="journal article" date="2018" name="Nat. Biotechnol.">
        <title>A standardized bacterial taxonomy based on genome phylogeny substantially revises the tree of life.</title>
        <authorList>
            <person name="Parks D.H."/>
            <person name="Chuvochina M."/>
            <person name="Waite D.W."/>
            <person name="Rinke C."/>
            <person name="Skarshewski A."/>
            <person name="Chaumeil P.A."/>
            <person name="Hugenholtz P."/>
        </authorList>
    </citation>
    <scope>NUCLEOTIDE SEQUENCE [LARGE SCALE GENOMIC DNA]</scope>
    <source>
        <strain evidence="2">UBA11978</strain>
    </source>
</reference>
<dbReference type="AlphaFoldDB" id="A0A350P824"/>
<keyword evidence="1" id="KW-0812">Transmembrane</keyword>
<accession>A0A350P824</accession>
<feature type="transmembrane region" description="Helical" evidence="1">
    <location>
        <begin position="144"/>
        <end position="169"/>
    </location>
</feature>
<evidence type="ECO:0000313" key="3">
    <source>
        <dbReference type="Proteomes" id="UP000263517"/>
    </source>
</evidence>
<keyword evidence="1" id="KW-0472">Membrane</keyword>
<gene>
    <name evidence="2" type="ORF">DCW74_17115</name>
</gene>
<organism evidence="2 3">
    <name type="scientific">Alteromonas australica</name>
    <dbReference type="NCBI Taxonomy" id="589873"/>
    <lineage>
        <taxon>Bacteria</taxon>
        <taxon>Pseudomonadati</taxon>
        <taxon>Pseudomonadota</taxon>
        <taxon>Gammaproteobacteria</taxon>
        <taxon>Alteromonadales</taxon>
        <taxon>Alteromonadaceae</taxon>
        <taxon>Alteromonas/Salinimonas group</taxon>
        <taxon>Alteromonas</taxon>
    </lineage>
</organism>
<evidence type="ECO:0000256" key="1">
    <source>
        <dbReference type="SAM" id="Phobius"/>
    </source>
</evidence>